<name>A0A653AC68_9BACT</name>
<protein>
    <recommendedName>
        <fullName evidence="1">DUF4130 domain-containing protein</fullName>
    </recommendedName>
</protein>
<dbReference type="InterPro" id="IPR025404">
    <property type="entry name" value="DUF4130"/>
</dbReference>
<sequence length="253" mass="29959">MTAFCYDKTFEGLLCCVFFAFETKETPDILLGTDEVKPLFLEKSFTVVTETDKSKRVWKGLEKKISKSACQMLLIVWLSELPEIEMLLFRYICKAFKAPKSIELNFGDTDVLRCAEIFKKVNTSSLKVIQFVRFQKTSDGVYFAPISPDFNVITLVADHFKERYADQQWIIYDTKRKFGLYYDLNKVTEITFTEEPVNKSGKLKEEQMDGEEQLYQQMWKNYFKTMAIKERINPCLQRQHMPVRYWKYLTEMQ</sequence>
<accession>A0A653AC68</accession>
<evidence type="ECO:0000313" key="2">
    <source>
        <dbReference type="EMBL" id="VBB45658.1"/>
    </source>
</evidence>
<gene>
    <name evidence="2" type="ORF">TRIP_D310053</name>
</gene>
<dbReference type="EMBL" id="UPXZ01000025">
    <property type="protein sequence ID" value="VBB45658.1"/>
    <property type="molecule type" value="Genomic_DNA"/>
</dbReference>
<evidence type="ECO:0000259" key="1">
    <source>
        <dbReference type="Pfam" id="PF13566"/>
    </source>
</evidence>
<dbReference type="Pfam" id="PF13566">
    <property type="entry name" value="DUF4130"/>
    <property type="match status" value="1"/>
</dbReference>
<dbReference type="AlphaFoldDB" id="A0A653AC68"/>
<dbReference type="InterPro" id="IPR023875">
    <property type="entry name" value="DNA_repair_put"/>
</dbReference>
<reference evidence="2" key="1">
    <citation type="submission" date="2018-07" db="EMBL/GenBank/DDBJ databases">
        <authorList>
            <consortium name="Genoscope - CEA"/>
            <person name="William W."/>
        </authorList>
    </citation>
    <scope>NUCLEOTIDE SEQUENCE</scope>
    <source>
        <strain evidence="2">IK1</strain>
    </source>
</reference>
<proteinExistence type="predicted"/>
<organism evidence="2">
    <name type="scientific">uncultured Paludibacter sp</name>
    <dbReference type="NCBI Taxonomy" id="497635"/>
    <lineage>
        <taxon>Bacteria</taxon>
        <taxon>Pseudomonadati</taxon>
        <taxon>Bacteroidota</taxon>
        <taxon>Bacteroidia</taxon>
        <taxon>Bacteroidales</taxon>
        <taxon>Paludibacteraceae</taxon>
        <taxon>Paludibacter</taxon>
        <taxon>environmental samples</taxon>
    </lineage>
</organism>
<dbReference type="NCBIfam" id="TIGR03915">
    <property type="entry name" value="SAM_7_link_chp"/>
    <property type="match status" value="1"/>
</dbReference>
<feature type="domain" description="DUF4130" evidence="1">
    <location>
        <begin position="83"/>
        <end position="251"/>
    </location>
</feature>